<dbReference type="EMBL" id="JACRIW010000056">
    <property type="protein sequence ID" value="MBI5169508.1"/>
    <property type="molecule type" value="Genomic_DNA"/>
</dbReference>
<proteinExistence type="predicted"/>
<dbReference type="AlphaFoldDB" id="A0A933SFP0"/>
<dbReference type="Proteomes" id="UP000696931">
    <property type="component" value="Unassembled WGS sequence"/>
</dbReference>
<reference evidence="1" key="1">
    <citation type="submission" date="2020-07" db="EMBL/GenBank/DDBJ databases">
        <title>Huge and variable diversity of episymbiotic CPR bacteria and DPANN archaea in groundwater ecosystems.</title>
        <authorList>
            <person name="He C.Y."/>
            <person name="Keren R."/>
            <person name="Whittaker M."/>
            <person name="Farag I.F."/>
            <person name="Doudna J."/>
            <person name="Cate J.H.D."/>
            <person name="Banfield J.F."/>
        </authorList>
    </citation>
    <scope>NUCLEOTIDE SEQUENCE</scope>
    <source>
        <strain evidence="1">NC_groundwater_1813_Pr3_B-0.1um_71_17</strain>
    </source>
</reference>
<comment type="caution">
    <text evidence="1">The sequence shown here is derived from an EMBL/GenBank/DDBJ whole genome shotgun (WGS) entry which is preliminary data.</text>
</comment>
<sequence length="274" mass="29790">MRTSRSARRGDASVGAIVFASLLALVPGCARAPRGVPSFDAISVRHAEGRARREAVLGAMRADVVLRLDGRATGRLPAFAASVAIAAPDRVRLQAHALLGVVLDAAVREDSVLVRLPGERAAFLLGGAGESLGVTRPAAFVARVLAATWRPPAGAWGAARADSAGCTVAWRDGADSLELSVDASGRPHTLRFERGVHVVHVHYEEWQSVRGREFPTALSVRDDEGWVRARVRVEDLRFSARADEDWFEWRIPSTTRVLTWSDIRDLIRQEVQQP</sequence>
<evidence type="ECO:0008006" key="3">
    <source>
        <dbReference type="Google" id="ProtNLM"/>
    </source>
</evidence>
<evidence type="ECO:0000313" key="2">
    <source>
        <dbReference type="Proteomes" id="UP000696931"/>
    </source>
</evidence>
<organism evidence="1 2">
    <name type="scientific">Eiseniibacteriota bacterium</name>
    <dbReference type="NCBI Taxonomy" id="2212470"/>
    <lineage>
        <taxon>Bacteria</taxon>
        <taxon>Candidatus Eiseniibacteriota</taxon>
    </lineage>
</organism>
<evidence type="ECO:0000313" key="1">
    <source>
        <dbReference type="EMBL" id="MBI5169508.1"/>
    </source>
</evidence>
<gene>
    <name evidence="1" type="ORF">HZA61_08475</name>
</gene>
<accession>A0A933SFP0</accession>
<protein>
    <recommendedName>
        <fullName evidence="3">DUF4292 domain-containing protein</fullName>
    </recommendedName>
</protein>
<name>A0A933SFP0_UNCEI</name>